<dbReference type="Proteomes" id="UP001604336">
    <property type="component" value="Unassembled WGS sequence"/>
</dbReference>
<evidence type="ECO:0000313" key="3">
    <source>
        <dbReference type="Proteomes" id="UP001604336"/>
    </source>
</evidence>
<accession>A0ABD1QX54</accession>
<reference evidence="3" key="1">
    <citation type="submission" date="2024-07" db="EMBL/GenBank/DDBJ databases">
        <title>Two chromosome-level genome assemblies of Korean endemic species Abeliophyllum distichum and Forsythia ovata (Oleaceae).</title>
        <authorList>
            <person name="Jang H."/>
        </authorList>
    </citation>
    <scope>NUCLEOTIDE SEQUENCE [LARGE SCALE GENOMIC DNA]</scope>
</reference>
<dbReference type="AlphaFoldDB" id="A0ABD1QX54"/>
<comment type="caution">
    <text evidence="2">The sequence shown here is derived from an EMBL/GenBank/DDBJ whole genome shotgun (WGS) entry which is preliminary data.</text>
</comment>
<proteinExistence type="predicted"/>
<sequence>MQRSGARQLGNFGVSESMSSSFPVLPTALGERYHKLPDSQQASMERELAQQSLVVISPMSSNSGVVVHLFSSSSGFSTASADCRSGFRPRLGSANSLSGVCHSLTDSLLGSTSILLRRLRRSASLLLQFFSDCRSTSYQG</sequence>
<evidence type="ECO:0000313" key="2">
    <source>
        <dbReference type="EMBL" id="KAL2480799.1"/>
    </source>
</evidence>
<protein>
    <submittedName>
        <fullName evidence="2">Uncharacterized protein</fullName>
    </submittedName>
</protein>
<name>A0ABD1QX54_9LAMI</name>
<organism evidence="2 3">
    <name type="scientific">Abeliophyllum distichum</name>
    <dbReference type="NCBI Taxonomy" id="126358"/>
    <lineage>
        <taxon>Eukaryota</taxon>
        <taxon>Viridiplantae</taxon>
        <taxon>Streptophyta</taxon>
        <taxon>Embryophyta</taxon>
        <taxon>Tracheophyta</taxon>
        <taxon>Spermatophyta</taxon>
        <taxon>Magnoliopsida</taxon>
        <taxon>eudicotyledons</taxon>
        <taxon>Gunneridae</taxon>
        <taxon>Pentapetalae</taxon>
        <taxon>asterids</taxon>
        <taxon>lamiids</taxon>
        <taxon>Lamiales</taxon>
        <taxon>Oleaceae</taxon>
        <taxon>Forsythieae</taxon>
        <taxon>Abeliophyllum</taxon>
    </lineage>
</organism>
<evidence type="ECO:0000256" key="1">
    <source>
        <dbReference type="SAM" id="MobiDB-lite"/>
    </source>
</evidence>
<feature type="region of interest" description="Disordered" evidence="1">
    <location>
        <begin position="1"/>
        <end position="21"/>
    </location>
</feature>
<dbReference type="EMBL" id="JBFOLK010000010">
    <property type="protein sequence ID" value="KAL2480799.1"/>
    <property type="molecule type" value="Genomic_DNA"/>
</dbReference>
<keyword evidence="3" id="KW-1185">Reference proteome</keyword>
<gene>
    <name evidence="2" type="ORF">Adt_33765</name>
</gene>